<evidence type="ECO:0000256" key="9">
    <source>
        <dbReference type="RuleBase" id="RU362125"/>
    </source>
</evidence>
<dbReference type="InterPro" id="IPR046373">
    <property type="entry name" value="Acyl-CoA_Oxase/DH_mid-dom_sf"/>
</dbReference>
<comment type="cofactor">
    <cofactor evidence="1 9">
        <name>FAD</name>
        <dbReference type="ChEBI" id="CHEBI:57692"/>
    </cofactor>
</comment>
<proteinExistence type="inferred from homology"/>
<reference evidence="13" key="1">
    <citation type="journal article" date="2015" name="Genome Announc.">
        <title>Complete Genome Sequence of the Bacteriochlorophyll b-Producing Photosynthetic Bacterium Blastochloris viridis.</title>
        <authorList>
            <person name="Tsukatani Y."/>
            <person name="Hirose Y."/>
            <person name="Harada J."/>
            <person name="Misawa N."/>
            <person name="Mori K."/>
            <person name="Inoue K."/>
            <person name="Tamiaki H."/>
        </authorList>
    </citation>
    <scope>NUCLEOTIDE SEQUENCE [LARGE SCALE GENOMIC DNA]</scope>
    <source>
        <strain evidence="13">DSM 133</strain>
    </source>
</reference>
<evidence type="ECO:0000256" key="5">
    <source>
        <dbReference type="ARBA" id="ARBA00051388"/>
    </source>
</evidence>
<feature type="domain" description="Acyl-CoA dehydrogenase/oxidase C-terminal" evidence="10">
    <location>
        <begin position="285"/>
        <end position="448"/>
    </location>
</feature>
<organism evidence="13">
    <name type="scientific">Blastochloris viridis</name>
    <name type="common">Rhodopseudomonas viridis</name>
    <dbReference type="NCBI Taxonomy" id="1079"/>
    <lineage>
        <taxon>Bacteria</taxon>
        <taxon>Pseudomonadati</taxon>
        <taxon>Pseudomonadota</taxon>
        <taxon>Alphaproteobacteria</taxon>
        <taxon>Hyphomicrobiales</taxon>
        <taxon>Blastochloridaceae</taxon>
        <taxon>Blastochloris</taxon>
    </lineage>
</organism>
<feature type="domain" description="Acyl-CoA dehydrogenase/oxidase N-terminal" evidence="12">
    <location>
        <begin position="39"/>
        <end position="157"/>
    </location>
</feature>
<dbReference type="AlphaFoldDB" id="A0A182D670"/>
<evidence type="ECO:0000259" key="12">
    <source>
        <dbReference type="Pfam" id="PF02771"/>
    </source>
</evidence>
<dbReference type="PANTHER" id="PTHR42803">
    <property type="entry name" value="ACYL-COA DEHYDROGENASE"/>
    <property type="match status" value="1"/>
</dbReference>
<dbReference type="InterPro" id="IPR036250">
    <property type="entry name" value="AcylCo_DH-like_C"/>
</dbReference>
<feature type="domain" description="Acyl-CoA oxidase/dehydrogenase middle" evidence="11">
    <location>
        <begin position="162"/>
        <end position="270"/>
    </location>
</feature>
<dbReference type="InterPro" id="IPR009075">
    <property type="entry name" value="AcylCo_DH/oxidase_C"/>
</dbReference>
<sequence>MIEDIAMSWRAPIDDILFTLTKVAPGPDGAPPLDRDDLAIIVDEAARFAEERVAPLDRIADTTGAKWADGTVTTPPGFRMAYADWAAAGWNAVSQSEEFGGSALPTAVGTATMELLTSACMSLSTLPVLSQGAADALEAHASAELKALYLPKLISGEWTGTMNLTEPQAGSDLALLRTKAVPAGDGTYRITGSKIFITFGEHDLATNIVHLVLARLPDAPSGVKGISLFVVPKFLPNPDGAPGGRNDVRCSGIEHKLGIKGSPTCTMVFGDGGGAVGWLVGEPHKGLACMFTMMNKARLLTGLQGVAIAEKATQLAQRYALERRQGKAAGFDGAAPIAAHPDVARTLARIQALTVSIRALAYSAAAAIDRAATADTDEARARAELRASLLTPIVKAFSTDAGCEVASSCVQIHGGMGFIEETGAAQLFRDIRIAPIYEGTNAIQAIDLVTRKIGRDGGGEVARVIAEARTDAASASMLLGGSAARVEAAIDALEAATAHLLAPTTAETDRLFVAPAYLRLFGIVLTGTLLARGAALAGEAEAHWPRLARVHAEELAVEASALLAQIASPSRRAEDYRALAGLG</sequence>
<dbReference type="InterPro" id="IPR006091">
    <property type="entry name" value="Acyl-CoA_Oxase/DH_mid-dom"/>
</dbReference>
<evidence type="ECO:0000256" key="4">
    <source>
        <dbReference type="ARBA" id="ARBA00022827"/>
    </source>
</evidence>
<comment type="catalytic activity">
    <reaction evidence="5">
        <text>3-(methylsulfanyl)propanoyl-CoA + oxidized [electron-transfer flavoprotein] + H(+) = 3-(methylsulfanyl)acryloyl-CoA + reduced [electron-transfer flavoprotein]</text>
        <dbReference type="Rhea" id="RHEA:52612"/>
        <dbReference type="Rhea" id="RHEA-COMP:10685"/>
        <dbReference type="Rhea" id="RHEA-COMP:10686"/>
        <dbReference type="ChEBI" id="CHEBI:15378"/>
        <dbReference type="ChEBI" id="CHEBI:57692"/>
        <dbReference type="ChEBI" id="CHEBI:58307"/>
        <dbReference type="ChEBI" id="CHEBI:82815"/>
        <dbReference type="ChEBI" id="CHEBI:84994"/>
        <dbReference type="EC" id="1.3.99.41"/>
    </reaction>
    <physiologicalReaction direction="left-to-right" evidence="5">
        <dbReference type="Rhea" id="RHEA:52613"/>
    </physiologicalReaction>
</comment>
<dbReference type="InterPro" id="IPR009100">
    <property type="entry name" value="AcylCoA_DH/oxidase_NM_dom_sf"/>
</dbReference>
<keyword evidence="9" id="KW-0560">Oxidoreductase</keyword>
<evidence type="ECO:0000256" key="8">
    <source>
        <dbReference type="ARBA" id="ARBA00069043"/>
    </source>
</evidence>
<dbReference type="Gene3D" id="1.20.140.10">
    <property type="entry name" value="Butyryl-CoA Dehydrogenase, subunit A, domain 3"/>
    <property type="match status" value="1"/>
</dbReference>
<evidence type="ECO:0000256" key="1">
    <source>
        <dbReference type="ARBA" id="ARBA00001974"/>
    </source>
</evidence>
<dbReference type="EC" id="1.3.99.41" evidence="7"/>
<dbReference type="Pfam" id="PF02771">
    <property type="entry name" value="Acyl-CoA_dh_N"/>
    <property type="match status" value="1"/>
</dbReference>
<dbReference type="InterPro" id="IPR037069">
    <property type="entry name" value="AcylCoA_DH/ox_N_sf"/>
</dbReference>
<protein>
    <recommendedName>
        <fullName evidence="8">3-methylmercaptopropionyl-CoA dehydrogenase</fullName>
        <ecNumber evidence="7">1.3.99.41</ecNumber>
    </recommendedName>
</protein>
<accession>A0A182D670</accession>
<comment type="function">
    <text evidence="6">Involved in the assimilation of dimethylsulphoniopropionate (DMSP), an important compound in the fixation of carbon in marine phytoplankton, by mediating the conversion of 3-(methylthio)propanoyl-CoA (MMPA-CoA) to 3-(methylthio)acryloyl-CoA (MTA-CoA).</text>
</comment>
<evidence type="ECO:0000259" key="11">
    <source>
        <dbReference type="Pfam" id="PF02770"/>
    </source>
</evidence>
<dbReference type="InterPro" id="IPR013786">
    <property type="entry name" value="AcylCoA_DH/ox_N"/>
</dbReference>
<dbReference type="FunFam" id="2.40.110.10:FF:000031">
    <property type="entry name" value="Acyl-CoA dehydrogenase, putative"/>
    <property type="match status" value="1"/>
</dbReference>
<name>A0A182D670_BLAVI</name>
<evidence type="ECO:0000256" key="7">
    <source>
        <dbReference type="ARBA" id="ARBA00066694"/>
    </source>
</evidence>
<dbReference type="InterPro" id="IPR052166">
    <property type="entry name" value="Diverse_Acyl-CoA_DH"/>
</dbReference>
<dbReference type="Pfam" id="PF02770">
    <property type="entry name" value="Acyl-CoA_dh_M"/>
    <property type="match status" value="1"/>
</dbReference>
<dbReference type="Pfam" id="PF00441">
    <property type="entry name" value="Acyl-CoA_dh_1"/>
    <property type="match status" value="1"/>
</dbReference>
<evidence type="ECO:0000259" key="10">
    <source>
        <dbReference type="Pfam" id="PF00441"/>
    </source>
</evidence>
<dbReference type="GO" id="GO:0016627">
    <property type="term" value="F:oxidoreductase activity, acting on the CH-CH group of donors"/>
    <property type="evidence" value="ECO:0007669"/>
    <property type="project" value="InterPro"/>
</dbReference>
<evidence type="ECO:0000256" key="3">
    <source>
        <dbReference type="ARBA" id="ARBA00022630"/>
    </source>
</evidence>
<evidence type="ECO:0000256" key="6">
    <source>
        <dbReference type="ARBA" id="ARBA00058683"/>
    </source>
</evidence>
<keyword evidence="4 9" id="KW-0274">FAD</keyword>
<keyword evidence="3 9" id="KW-0285">Flavoprotein</keyword>
<evidence type="ECO:0000313" key="13">
    <source>
        <dbReference type="EMBL" id="BAS00664.1"/>
    </source>
</evidence>
<comment type="similarity">
    <text evidence="2 9">Belongs to the acyl-CoA dehydrogenase family.</text>
</comment>
<dbReference type="SUPFAM" id="SSF56645">
    <property type="entry name" value="Acyl-CoA dehydrogenase NM domain-like"/>
    <property type="match status" value="1"/>
</dbReference>
<dbReference type="SUPFAM" id="SSF47203">
    <property type="entry name" value="Acyl-CoA dehydrogenase C-terminal domain-like"/>
    <property type="match status" value="1"/>
</dbReference>
<dbReference type="EMBL" id="AP014854">
    <property type="protein sequence ID" value="BAS00664.1"/>
    <property type="molecule type" value="Genomic_DNA"/>
</dbReference>
<evidence type="ECO:0000256" key="2">
    <source>
        <dbReference type="ARBA" id="ARBA00009347"/>
    </source>
</evidence>
<dbReference type="PATRIC" id="fig|1079.8.peg.3166"/>
<dbReference type="PANTHER" id="PTHR42803:SF1">
    <property type="entry name" value="BROAD-SPECIFICITY LINEAR ACYL-COA DEHYDROGENASE FADE5"/>
    <property type="match status" value="1"/>
</dbReference>
<gene>
    <name evidence="13" type="ORF">BV133_3070</name>
</gene>
<dbReference type="Gene3D" id="1.10.540.10">
    <property type="entry name" value="Acyl-CoA dehydrogenase/oxidase, N-terminal domain"/>
    <property type="match status" value="1"/>
</dbReference>
<dbReference type="GO" id="GO:0050660">
    <property type="term" value="F:flavin adenine dinucleotide binding"/>
    <property type="evidence" value="ECO:0007669"/>
    <property type="project" value="InterPro"/>
</dbReference>
<dbReference type="Gene3D" id="2.40.110.10">
    <property type="entry name" value="Butyryl-CoA Dehydrogenase, subunit A, domain 2"/>
    <property type="match status" value="1"/>
</dbReference>